<dbReference type="RefSeq" id="WP_265995753.1">
    <property type="nucleotide sequence ID" value="NZ_JAPJDN010000004.1"/>
</dbReference>
<sequence>MPQSEQEAQDAILGYLRRTLAVLPPGTVVDSHGYVNSGKPVWCEDEPKDPKTAPVHVQAVGDVKVPGDMDPKALITKVGDAWRSWGWYVIERDGFNKPNQFGYGPDGYRLQIEMSNPPSYPPTLTAISPCFPGDLPRDDVSFPRVIGTQ</sequence>
<gene>
    <name evidence="1" type="ORF">ORI27_07215</name>
</gene>
<dbReference type="Proteomes" id="UP001300745">
    <property type="component" value="Unassembled WGS sequence"/>
</dbReference>
<dbReference type="EMBL" id="JAPJDO010000004">
    <property type="protein sequence ID" value="MCX2936481.1"/>
    <property type="molecule type" value="Genomic_DNA"/>
</dbReference>
<organism evidence="1 2">
    <name type="scientific">Mycobacterium pinniadriaticum</name>
    <dbReference type="NCBI Taxonomy" id="2994102"/>
    <lineage>
        <taxon>Bacteria</taxon>
        <taxon>Bacillati</taxon>
        <taxon>Actinomycetota</taxon>
        <taxon>Actinomycetes</taxon>
        <taxon>Mycobacteriales</taxon>
        <taxon>Mycobacteriaceae</taxon>
        <taxon>Mycobacterium</taxon>
    </lineage>
</organism>
<comment type="caution">
    <text evidence="1">The sequence shown here is derived from an EMBL/GenBank/DDBJ whole genome shotgun (WGS) entry which is preliminary data.</text>
</comment>
<evidence type="ECO:0008006" key="3">
    <source>
        <dbReference type="Google" id="ProtNLM"/>
    </source>
</evidence>
<protein>
    <recommendedName>
        <fullName evidence="3">Lipoprotein LppJ</fullName>
    </recommendedName>
</protein>
<evidence type="ECO:0000313" key="2">
    <source>
        <dbReference type="Proteomes" id="UP001300745"/>
    </source>
</evidence>
<proteinExistence type="predicted"/>
<accession>A0ABT3SAF3</accession>
<reference evidence="1 2" key="1">
    <citation type="submission" date="2022-11" db="EMBL/GenBank/DDBJ databases">
        <title>Mycobacterium sp. nov.</title>
        <authorList>
            <person name="Papic B."/>
            <person name="Spicic S."/>
            <person name="Duvnjak S."/>
        </authorList>
    </citation>
    <scope>NUCLEOTIDE SEQUENCE [LARGE SCALE GENOMIC DNA]</scope>
    <source>
        <strain evidence="1 2">CVI_P4</strain>
    </source>
</reference>
<keyword evidence="2" id="KW-1185">Reference proteome</keyword>
<evidence type="ECO:0000313" key="1">
    <source>
        <dbReference type="EMBL" id="MCX2936481.1"/>
    </source>
</evidence>
<name>A0ABT3SAF3_9MYCO</name>